<evidence type="ECO:0000259" key="3">
    <source>
        <dbReference type="Pfam" id="PF00534"/>
    </source>
</evidence>
<dbReference type="SUPFAM" id="SSF53756">
    <property type="entry name" value="UDP-Glycosyltransferase/glycogen phosphorylase"/>
    <property type="match status" value="1"/>
</dbReference>
<proteinExistence type="predicted"/>
<feature type="domain" description="Glycosyl transferase family 1" evidence="3">
    <location>
        <begin position="182"/>
        <end position="345"/>
    </location>
</feature>
<keyword evidence="1" id="KW-0328">Glycosyltransferase</keyword>
<comment type="caution">
    <text evidence="5">The sequence shown here is derived from an EMBL/GenBank/DDBJ whole genome shotgun (WGS) entry which is preliminary data.</text>
</comment>
<dbReference type="InterPro" id="IPR028098">
    <property type="entry name" value="Glyco_trans_4-like_N"/>
</dbReference>
<gene>
    <name evidence="5" type="ORF">DI564_11030</name>
</gene>
<name>A0A2W5KEC6_9GAMM</name>
<dbReference type="Pfam" id="PF00534">
    <property type="entry name" value="Glycos_transf_1"/>
    <property type="match status" value="1"/>
</dbReference>
<dbReference type="Proteomes" id="UP000249046">
    <property type="component" value="Unassembled WGS sequence"/>
</dbReference>
<evidence type="ECO:0000259" key="4">
    <source>
        <dbReference type="Pfam" id="PF13439"/>
    </source>
</evidence>
<accession>A0A2W5KEC6</accession>
<evidence type="ECO:0000313" key="5">
    <source>
        <dbReference type="EMBL" id="PZQ14084.1"/>
    </source>
</evidence>
<dbReference type="PANTHER" id="PTHR12526:SF510">
    <property type="entry name" value="D-INOSITOL 3-PHOSPHATE GLYCOSYLTRANSFERASE"/>
    <property type="match status" value="1"/>
</dbReference>
<evidence type="ECO:0000256" key="2">
    <source>
        <dbReference type="ARBA" id="ARBA00022679"/>
    </source>
</evidence>
<keyword evidence="2 5" id="KW-0808">Transferase</keyword>
<sequence>MNITHVVENLNRGGLERVVIDLIGVQQAAGHRCQVVCLFERGTLATELDACGVPVIACGKRSGFDLAAVRRMRAAIRAHGTEVLNTHNAMAHYYAAIASLGLSLRRINTRHSMGVSAHHRRRDWLYRASMLGTDAVIAVSRASCEAAVTQHLVPADKAVAIPNGIPIGQFRPRSAEARRRLAETLGLPADTALLGTVGRLHPAKDHALLLRAFARLGAGHPDAALIVVGDGALRADLEREAQALGLAGRVRFLGDRGDVKALLCAFDLFVLSSRTEGYSIALVEACAAGLPIVATAVGGNPEIVEDGRSGRIVPPGDADALVAAIAGLLDDVPRREAMGAAARAWALANGSVEAMAERYEAVYRGAPLSAAASASR</sequence>
<dbReference type="GO" id="GO:1901135">
    <property type="term" value="P:carbohydrate derivative metabolic process"/>
    <property type="evidence" value="ECO:0007669"/>
    <property type="project" value="UniProtKB-ARBA"/>
</dbReference>
<evidence type="ECO:0000256" key="1">
    <source>
        <dbReference type="ARBA" id="ARBA00022676"/>
    </source>
</evidence>
<dbReference type="Pfam" id="PF13439">
    <property type="entry name" value="Glyco_transf_4"/>
    <property type="match status" value="1"/>
</dbReference>
<dbReference type="Gene3D" id="3.40.50.2000">
    <property type="entry name" value="Glycogen Phosphorylase B"/>
    <property type="match status" value="2"/>
</dbReference>
<reference evidence="5 6" key="1">
    <citation type="submission" date="2017-08" db="EMBL/GenBank/DDBJ databases">
        <title>Infants hospitalized years apart are colonized by the same room-sourced microbial strains.</title>
        <authorList>
            <person name="Brooks B."/>
            <person name="Olm M.R."/>
            <person name="Firek B.A."/>
            <person name="Baker R."/>
            <person name="Thomas B.C."/>
            <person name="Morowitz M.J."/>
            <person name="Banfield J.F."/>
        </authorList>
    </citation>
    <scope>NUCLEOTIDE SEQUENCE [LARGE SCALE GENOMIC DNA]</scope>
    <source>
        <strain evidence="5">S2_005_003_R2_42</strain>
    </source>
</reference>
<protein>
    <submittedName>
        <fullName evidence="5">Glycosyltransferase</fullName>
    </submittedName>
</protein>
<dbReference type="InterPro" id="IPR001296">
    <property type="entry name" value="Glyco_trans_1"/>
</dbReference>
<organism evidence="5 6">
    <name type="scientific">Rhodanobacter denitrificans</name>
    <dbReference type="NCBI Taxonomy" id="666685"/>
    <lineage>
        <taxon>Bacteria</taxon>
        <taxon>Pseudomonadati</taxon>
        <taxon>Pseudomonadota</taxon>
        <taxon>Gammaproteobacteria</taxon>
        <taxon>Lysobacterales</taxon>
        <taxon>Rhodanobacteraceae</taxon>
        <taxon>Rhodanobacter</taxon>
    </lineage>
</organism>
<dbReference type="GO" id="GO:0016757">
    <property type="term" value="F:glycosyltransferase activity"/>
    <property type="evidence" value="ECO:0007669"/>
    <property type="project" value="UniProtKB-KW"/>
</dbReference>
<dbReference type="AlphaFoldDB" id="A0A2W5KEC6"/>
<dbReference type="PANTHER" id="PTHR12526">
    <property type="entry name" value="GLYCOSYLTRANSFERASE"/>
    <property type="match status" value="1"/>
</dbReference>
<feature type="domain" description="Glycosyltransferase subfamily 4-like N-terminal" evidence="4">
    <location>
        <begin position="13"/>
        <end position="166"/>
    </location>
</feature>
<evidence type="ECO:0000313" key="6">
    <source>
        <dbReference type="Proteomes" id="UP000249046"/>
    </source>
</evidence>
<dbReference type="EMBL" id="QFPO01000008">
    <property type="protein sequence ID" value="PZQ14084.1"/>
    <property type="molecule type" value="Genomic_DNA"/>
</dbReference>